<proteinExistence type="predicted"/>
<feature type="region of interest" description="Disordered" evidence="1">
    <location>
        <begin position="118"/>
        <end position="139"/>
    </location>
</feature>
<name>B4DBS0_9BACT</name>
<protein>
    <submittedName>
        <fullName evidence="2">Uncharacterized protein</fullName>
    </submittedName>
</protein>
<evidence type="ECO:0000313" key="3">
    <source>
        <dbReference type="Proteomes" id="UP000005824"/>
    </source>
</evidence>
<dbReference type="STRING" id="497964.CfE428DRAFT_6361"/>
<accession>B4DBS0</accession>
<dbReference type="AlphaFoldDB" id="B4DBS0"/>
<sequence>MSQTPPTILYCHCQYAQVVPKEVKEAVLKKLCDSGVAFEAVADLCEMAARRDPALQRLADTGAVKIAACFPRAVKWLFHQANAPLPLDATEVLNMRTQTAEEVAIRLLAAELAPNLPTGKVTPQDAPQEAAAAIPAPLS</sequence>
<gene>
    <name evidence="2" type="ORF">CfE428DRAFT_6361</name>
</gene>
<evidence type="ECO:0000256" key="1">
    <source>
        <dbReference type="SAM" id="MobiDB-lite"/>
    </source>
</evidence>
<dbReference type="InParanoid" id="B4DBS0"/>
<feature type="compositionally biased region" description="Low complexity" evidence="1">
    <location>
        <begin position="123"/>
        <end position="139"/>
    </location>
</feature>
<comment type="caution">
    <text evidence="2">The sequence shown here is derived from an EMBL/GenBank/DDBJ whole genome shotgun (WGS) entry which is preliminary data.</text>
</comment>
<dbReference type="RefSeq" id="WP_006983679.1">
    <property type="nucleotide sequence ID" value="NZ_ABVL01000040.1"/>
</dbReference>
<reference evidence="2 3" key="1">
    <citation type="journal article" date="2011" name="J. Bacteriol.">
        <title>Genome sequence of Chthoniobacter flavus Ellin428, an aerobic heterotrophic soil bacterium.</title>
        <authorList>
            <person name="Kant R."/>
            <person name="van Passel M.W."/>
            <person name="Palva A."/>
            <person name="Lucas S."/>
            <person name="Lapidus A."/>
            <person name="Glavina Del Rio T."/>
            <person name="Dalin E."/>
            <person name="Tice H."/>
            <person name="Bruce D."/>
            <person name="Goodwin L."/>
            <person name="Pitluck S."/>
            <person name="Larimer F.W."/>
            <person name="Land M.L."/>
            <person name="Hauser L."/>
            <person name="Sangwan P."/>
            <person name="de Vos W.M."/>
            <person name="Janssen P.H."/>
            <person name="Smidt H."/>
        </authorList>
    </citation>
    <scope>NUCLEOTIDE SEQUENCE [LARGE SCALE GENOMIC DNA]</scope>
    <source>
        <strain evidence="2 3">Ellin428</strain>
    </source>
</reference>
<keyword evidence="3" id="KW-1185">Reference proteome</keyword>
<evidence type="ECO:0000313" key="2">
    <source>
        <dbReference type="EMBL" id="EDY16099.1"/>
    </source>
</evidence>
<dbReference type="eggNOG" id="ENOG5034A57">
    <property type="taxonomic scope" value="Bacteria"/>
</dbReference>
<organism evidence="2 3">
    <name type="scientific">Chthoniobacter flavus Ellin428</name>
    <dbReference type="NCBI Taxonomy" id="497964"/>
    <lineage>
        <taxon>Bacteria</taxon>
        <taxon>Pseudomonadati</taxon>
        <taxon>Verrucomicrobiota</taxon>
        <taxon>Spartobacteria</taxon>
        <taxon>Chthoniobacterales</taxon>
        <taxon>Chthoniobacteraceae</taxon>
        <taxon>Chthoniobacter</taxon>
    </lineage>
</organism>
<dbReference type="Proteomes" id="UP000005824">
    <property type="component" value="Unassembled WGS sequence"/>
</dbReference>
<dbReference type="EMBL" id="ABVL01000040">
    <property type="protein sequence ID" value="EDY16099.1"/>
    <property type="molecule type" value="Genomic_DNA"/>
</dbReference>